<evidence type="ECO:0000313" key="10">
    <source>
        <dbReference type="EMBL" id="HJB11933.1"/>
    </source>
</evidence>
<dbReference type="SUPFAM" id="SSF56300">
    <property type="entry name" value="Metallo-dependent phosphatases"/>
    <property type="match status" value="1"/>
</dbReference>
<dbReference type="InterPro" id="IPR041796">
    <property type="entry name" value="Mre11_N"/>
</dbReference>
<dbReference type="Gene3D" id="3.60.21.10">
    <property type="match status" value="1"/>
</dbReference>
<dbReference type="Pfam" id="PF00149">
    <property type="entry name" value="Metallophos"/>
    <property type="match status" value="1"/>
</dbReference>
<dbReference type="InterPro" id="IPR026843">
    <property type="entry name" value="SbcD_C"/>
</dbReference>
<dbReference type="PANTHER" id="PTHR30337">
    <property type="entry name" value="COMPONENT OF ATP-DEPENDENT DSDNA EXONUCLEASE"/>
    <property type="match status" value="1"/>
</dbReference>
<dbReference type="InterPro" id="IPR050535">
    <property type="entry name" value="DNA_Repair-Maintenance_Comp"/>
</dbReference>
<dbReference type="NCBIfam" id="TIGR00619">
    <property type="entry name" value="sbcd"/>
    <property type="match status" value="1"/>
</dbReference>
<evidence type="ECO:0000256" key="4">
    <source>
        <dbReference type="ARBA" id="ARBA00022722"/>
    </source>
</evidence>
<organism evidence="10 11">
    <name type="scientific">Candidatus Brachybacterium merdavium</name>
    <dbReference type="NCBI Taxonomy" id="2838513"/>
    <lineage>
        <taxon>Bacteria</taxon>
        <taxon>Bacillati</taxon>
        <taxon>Actinomycetota</taxon>
        <taxon>Actinomycetes</taxon>
        <taxon>Micrococcales</taxon>
        <taxon>Dermabacteraceae</taxon>
        <taxon>Brachybacterium</taxon>
    </lineage>
</organism>
<evidence type="ECO:0000256" key="2">
    <source>
        <dbReference type="ARBA" id="ARBA00011322"/>
    </source>
</evidence>
<sequence>MRILHTSDWHLGRTLHGEDLHPHQEAFHDWLVEQVERLQVDVVVISGDVYDRAVPPVAAVKLLGDTLARLAATATVVLTPGNHDSATRLGFGSQLLKAGVHILADMPAIDRPVVVPDEHGDVLFFGLPYLEPDMARHELAGAGEPLARSHEAVTRAAMDRVRAKVTAHTEASGGAPRSVVLAHTFVAGGAGSDSERDLSVGGVDSVPAKVLAGADYMALGHLHGCQDLSASVGAPAWYSGSPLAFSFSEKDHRKAVLLVELGEPGQVEVERIPTPVPRRLTELRGTLAEVLARADQHGQDWLKAIITDTARPAHLLEQLRAVYPHLLHTEYAPEGRTTTATTPTVRRESSPVEVMDEFLAYITGGEPTDVEHRVLETAYQAVRAERTEAS</sequence>
<protein>
    <recommendedName>
        <fullName evidence="3 7">Nuclease SbcCD subunit D</fullName>
    </recommendedName>
</protein>
<evidence type="ECO:0000256" key="7">
    <source>
        <dbReference type="RuleBase" id="RU363069"/>
    </source>
</evidence>
<reference evidence="10" key="2">
    <citation type="submission" date="2021-04" db="EMBL/GenBank/DDBJ databases">
        <authorList>
            <person name="Gilroy R."/>
        </authorList>
    </citation>
    <scope>NUCLEOTIDE SEQUENCE</scope>
    <source>
        <strain evidence="10">ChiHjej13B12-24818</strain>
    </source>
</reference>
<gene>
    <name evidence="7" type="primary">sbcD</name>
    <name evidence="10" type="ORF">H9786_15655</name>
</gene>
<keyword evidence="5 7" id="KW-0378">Hydrolase</keyword>
<accession>A0A9D2RQG5</accession>
<keyword evidence="7" id="KW-0233">DNA recombination</keyword>
<evidence type="ECO:0000256" key="5">
    <source>
        <dbReference type="ARBA" id="ARBA00022801"/>
    </source>
</evidence>
<feature type="domain" description="Nuclease SbcCD subunit D C-terminal" evidence="9">
    <location>
        <begin position="277"/>
        <end position="360"/>
    </location>
</feature>
<dbReference type="InterPro" id="IPR029052">
    <property type="entry name" value="Metallo-depent_PP-like"/>
</dbReference>
<keyword evidence="7" id="KW-0235">DNA replication</keyword>
<dbReference type="Pfam" id="PF12320">
    <property type="entry name" value="SbcD_C"/>
    <property type="match status" value="1"/>
</dbReference>
<dbReference type="GO" id="GO:0004519">
    <property type="term" value="F:endonuclease activity"/>
    <property type="evidence" value="ECO:0007669"/>
    <property type="project" value="UniProtKB-KW"/>
</dbReference>
<comment type="subunit">
    <text evidence="2 7">Heterodimer of SbcC and SbcD.</text>
</comment>
<evidence type="ECO:0000313" key="11">
    <source>
        <dbReference type="Proteomes" id="UP000823823"/>
    </source>
</evidence>
<dbReference type="Proteomes" id="UP000823823">
    <property type="component" value="Unassembled WGS sequence"/>
</dbReference>
<comment type="caution">
    <text evidence="10">The sequence shown here is derived from an EMBL/GenBank/DDBJ whole genome shotgun (WGS) entry which is preliminary data.</text>
</comment>
<keyword evidence="4 7" id="KW-0540">Nuclease</keyword>
<evidence type="ECO:0000256" key="6">
    <source>
        <dbReference type="ARBA" id="ARBA00022839"/>
    </source>
</evidence>
<feature type="domain" description="Calcineurin-like phosphoesterase" evidence="8">
    <location>
        <begin position="1"/>
        <end position="110"/>
    </location>
</feature>
<dbReference type="EMBL" id="DWZH01000130">
    <property type="protein sequence ID" value="HJB11933.1"/>
    <property type="molecule type" value="Genomic_DNA"/>
</dbReference>
<reference evidence="10" key="1">
    <citation type="journal article" date="2021" name="PeerJ">
        <title>Extensive microbial diversity within the chicken gut microbiome revealed by metagenomics and culture.</title>
        <authorList>
            <person name="Gilroy R."/>
            <person name="Ravi A."/>
            <person name="Getino M."/>
            <person name="Pursley I."/>
            <person name="Horton D.L."/>
            <person name="Alikhan N.F."/>
            <person name="Baker D."/>
            <person name="Gharbi K."/>
            <person name="Hall N."/>
            <person name="Watson M."/>
            <person name="Adriaenssens E.M."/>
            <person name="Foster-Nyarko E."/>
            <person name="Jarju S."/>
            <person name="Secka A."/>
            <person name="Antonio M."/>
            <person name="Oren A."/>
            <person name="Chaudhuri R.R."/>
            <person name="La Ragione R."/>
            <person name="Hildebrand F."/>
            <person name="Pallen M.J."/>
        </authorList>
    </citation>
    <scope>NUCLEOTIDE SEQUENCE</scope>
    <source>
        <strain evidence="10">ChiHjej13B12-24818</strain>
    </source>
</reference>
<dbReference type="InterPro" id="IPR004593">
    <property type="entry name" value="SbcD"/>
</dbReference>
<evidence type="ECO:0000256" key="3">
    <source>
        <dbReference type="ARBA" id="ARBA00013365"/>
    </source>
</evidence>
<dbReference type="CDD" id="cd00840">
    <property type="entry name" value="MPP_Mre11_N"/>
    <property type="match status" value="1"/>
</dbReference>
<dbReference type="AlphaFoldDB" id="A0A9D2RQG5"/>
<evidence type="ECO:0000259" key="8">
    <source>
        <dbReference type="Pfam" id="PF00149"/>
    </source>
</evidence>
<dbReference type="PANTHER" id="PTHR30337:SF0">
    <property type="entry name" value="NUCLEASE SBCCD SUBUNIT D"/>
    <property type="match status" value="1"/>
</dbReference>
<keyword evidence="6 7" id="KW-0269">Exonuclease</keyword>
<keyword evidence="7" id="KW-0255">Endonuclease</keyword>
<dbReference type="InterPro" id="IPR004843">
    <property type="entry name" value="Calcineurin-like_PHP"/>
</dbReference>
<evidence type="ECO:0000256" key="1">
    <source>
        <dbReference type="ARBA" id="ARBA00010555"/>
    </source>
</evidence>
<comment type="function">
    <text evidence="7">SbcCD cleaves DNA hairpin structures. These structures can inhibit DNA replication and are intermediates in certain DNA recombination reactions. The complex acts as a 3'-&gt;5' double strand exonuclease that can open hairpins. It also has a 5' single-strand endonuclease activity.</text>
</comment>
<evidence type="ECO:0000259" key="9">
    <source>
        <dbReference type="Pfam" id="PF12320"/>
    </source>
</evidence>
<name>A0A9D2RQG5_9MICO</name>
<dbReference type="GO" id="GO:0008408">
    <property type="term" value="F:3'-5' exonuclease activity"/>
    <property type="evidence" value="ECO:0007669"/>
    <property type="project" value="InterPro"/>
</dbReference>
<dbReference type="GO" id="GO:0006260">
    <property type="term" value="P:DNA replication"/>
    <property type="evidence" value="ECO:0007669"/>
    <property type="project" value="UniProtKB-KW"/>
</dbReference>
<proteinExistence type="inferred from homology"/>
<comment type="similarity">
    <text evidence="1 7">Belongs to the SbcD family.</text>
</comment>
<dbReference type="GO" id="GO:0006310">
    <property type="term" value="P:DNA recombination"/>
    <property type="evidence" value="ECO:0007669"/>
    <property type="project" value="UniProtKB-KW"/>
</dbReference>